<feature type="transmembrane region" description="Helical" evidence="7">
    <location>
        <begin position="430"/>
        <end position="449"/>
    </location>
</feature>
<organism evidence="8 9">
    <name type="scientific">Novosphingobium nitrogenifigens DSM 19370</name>
    <dbReference type="NCBI Taxonomy" id="983920"/>
    <lineage>
        <taxon>Bacteria</taxon>
        <taxon>Pseudomonadati</taxon>
        <taxon>Pseudomonadota</taxon>
        <taxon>Alphaproteobacteria</taxon>
        <taxon>Sphingomonadales</taxon>
        <taxon>Sphingomonadaceae</taxon>
        <taxon>Novosphingobium</taxon>
    </lineage>
</organism>
<accession>F1Z6D0</accession>
<evidence type="ECO:0000256" key="2">
    <source>
        <dbReference type="ARBA" id="ARBA00022448"/>
    </source>
</evidence>
<feature type="transmembrane region" description="Helical" evidence="7">
    <location>
        <begin position="86"/>
        <end position="104"/>
    </location>
</feature>
<dbReference type="eggNOG" id="COG1289">
    <property type="taxonomic scope" value="Bacteria"/>
</dbReference>
<evidence type="ECO:0000256" key="6">
    <source>
        <dbReference type="ARBA" id="ARBA00023136"/>
    </source>
</evidence>
<keyword evidence="6 7" id="KW-0472">Membrane</keyword>
<evidence type="ECO:0000256" key="5">
    <source>
        <dbReference type="ARBA" id="ARBA00022989"/>
    </source>
</evidence>
<dbReference type="GO" id="GO:0005886">
    <property type="term" value="C:plasma membrane"/>
    <property type="evidence" value="ECO:0007669"/>
    <property type="project" value="UniProtKB-SubCell"/>
</dbReference>
<proteinExistence type="predicted"/>
<feature type="transmembrane region" description="Helical" evidence="7">
    <location>
        <begin position="402"/>
        <end position="424"/>
    </location>
</feature>
<sequence length="671" mass="72318">MTFRTPAWWPAFLFSFKNALAALIALGFSLSVGLEMPFWAITTVYIVSSPVSAATRSKTVYRAIGTVIGAAAAVAMVPALVEWPSLLSFGLAAWVGGCLAFSLLDRSPRSYTLMLAGYTAAIIGFPSVNRPEAVFDVAQARVTEIVLGITCATVVHSLLLPQSLGSRLGPRLDAWLRDAESWLLDVLDMSDDSSKDKFERDRRRLAVDALDCVLLSTHVPYDTSHWREANRTVQALLYRMLLLLPLLSGLADRRGVLGNDPPLEPVVADAHTWLENGSRLEEQPDFLAPLPEGHTWRDLLRESFLVRLEQVSTILGESRQLLDRLEDPTKALPHRLETERVHLRLTNDPGIAMLSGFSAALGLMLICAFWIITGWPDGASGAAMTAVFCCLFAAMDNPVPMILAFGGAIIASIPLAGIYLFGVLPRIDGFPALCAVLLPPMLGMGMFLLHPRRGPLAVAFSMGFFTAIALQQEYSADLARFINSNLGQVLAVAIAATVTATLRKTASSAAIDRLARRQQADLARFAAARTPPDPALVLGRASDQLALITQRLGEGDARAVVGLNEVRIAANIASVQQLRAGSEGALRNACGRLLRTAARHFARSKPGMPPPPVLLALIDRTLRLTLDTPPPRAGHGGELIGNDPANGRAALVALRRNLFPDAPDFVPEPEA</sequence>
<protein>
    <submittedName>
        <fullName evidence="8">Fusaric acid resistance protein region</fullName>
    </submittedName>
</protein>
<dbReference type="Proteomes" id="UP000004728">
    <property type="component" value="Unassembled WGS sequence"/>
</dbReference>
<keyword evidence="5 7" id="KW-1133">Transmembrane helix</keyword>
<dbReference type="Pfam" id="PF04632">
    <property type="entry name" value="FUSC"/>
    <property type="match status" value="1"/>
</dbReference>
<dbReference type="GO" id="GO:0022857">
    <property type="term" value="F:transmembrane transporter activity"/>
    <property type="evidence" value="ECO:0007669"/>
    <property type="project" value="InterPro"/>
</dbReference>
<comment type="subcellular location">
    <subcellularLocation>
        <location evidence="1">Cell membrane</location>
        <topology evidence="1">Multi-pass membrane protein</topology>
    </subcellularLocation>
</comment>
<evidence type="ECO:0000313" key="8">
    <source>
        <dbReference type="EMBL" id="EGD59912.1"/>
    </source>
</evidence>
<name>F1Z6D0_9SPHN</name>
<evidence type="ECO:0000256" key="4">
    <source>
        <dbReference type="ARBA" id="ARBA00022692"/>
    </source>
</evidence>
<dbReference type="InterPro" id="IPR006726">
    <property type="entry name" value="PHBA_efflux_AaeB/fusaric-R"/>
</dbReference>
<reference evidence="8 9" key="1">
    <citation type="journal article" date="2012" name="J. Bacteriol.">
        <title>Draft Genome Sequence of Novosphingobium nitrogenifigens Y88T.</title>
        <authorList>
            <person name="Strabala T.J."/>
            <person name="Macdonald L."/>
            <person name="Liu V."/>
            <person name="Smit A.M."/>
        </authorList>
    </citation>
    <scope>NUCLEOTIDE SEQUENCE [LARGE SCALE GENOMIC DNA]</scope>
    <source>
        <strain evidence="8 9">DSM 19370</strain>
    </source>
</reference>
<feature type="transmembrane region" description="Helical" evidence="7">
    <location>
        <begin position="350"/>
        <end position="372"/>
    </location>
</feature>
<dbReference type="PANTHER" id="PTHR30509">
    <property type="entry name" value="P-HYDROXYBENZOIC ACID EFFLUX PUMP SUBUNIT-RELATED"/>
    <property type="match status" value="1"/>
</dbReference>
<keyword evidence="2" id="KW-0813">Transport</keyword>
<keyword evidence="9" id="KW-1185">Reference proteome</keyword>
<dbReference type="STRING" id="983920.Y88_2352"/>
<evidence type="ECO:0000313" key="9">
    <source>
        <dbReference type="Proteomes" id="UP000004728"/>
    </source>
</evidence>
<dbReference type="AlphaFoldDB" id="F1Z6D0"/>
<feature type="transmembrane region" description="Helical" evidence="7">
    <location>
        <begin position="20"/>
        <end position="47"/>
    </location>
</feature>
<gene>
    <name evidence="8" type="ORF">Y88_2352</name>
</gene>
<dbReference type="FunCoup" id="F1Z6D0">
    <property type="interactions" value="34"/>
</dbReference>
<dbReference type="HOGENOM" id="CLU_013927_2_0_5"/>
<evidence type="ECO:0000256" key="3">
    <source>
        <dbReference type="ARBA" id="ARBA00022475"/>
    </source>
</evidence>
<evidence type="ECO:0000256" key="1">
    <source>
        <dbReference type="ARBA" id="ARBA00004651"/>
    </source>
</evidence>
<evidence type="ECO:0000256" key="7">
    <source>
        <dbReference type="SAM" id="Phobius"/>
    </source>
</evidence>
<dbReference type="PANTHER" id="PTHR30509:SF9">
    <property type="entry name" value="MULTIDRUG RESISTANCE PROTEIN MDTO"/>
    <property type="match status" value="1"/>
</dbReference>
<keyword evidence="4 7" id="KW-0812">Transmembrane</keyword>
<feature type="transmembrane region" description="Helical" evidence="7">
    <location>
        <begin position="59"/>
        <end position="80"/>
    </location>
</feature>
<comment type="caution">
    <text evidence="8">The sequence shown here is derived from an EMBL/GenBank/DDBJ whole genome shotgun (WGS) entry which is preliminary data.</text>
</comment>
<dbReference type="EMBL" id="AEWJ01000024">
    <property type="protein sequence ID" value="EGD59912.1"/>
    <property type="molecule type" value="Genomic_DNA"/>
</dbReference>
<dbReference type="InParanoid" id="F1Z6D0"/>
<dbReference type="OrthoDB" id="9807111at2"/>
<keyword evidence="3" id="KW-1003">Cell membrane</keyword>
<dbReference type="RefSeq" id="WP_008069789.1">
    <property type="nucleotide sequence ID" value="NZ_AQWK01000003.1"/>
</dbReference>